<proteinExistence type="predicted"/>
<keyword evidence="3" id="KW-0201">Cytochrome c-type biogenesis</keyword>
<sequence>NYRSVGVVKVSALPPPKQLGITGFFLPTAEPTFRNGPASIFPDALDPELALSVWEGTLFPGGLPQSVYTLNTESMKQLTKPDGSPVLVRLKPGQTYELPGGRGTITFDSVKRFAGLSVRQDPGELIALVSAILTTGGLILALTIKRRRVFVRVRRADGAVGADGQATTVVSIGGLSKDSDAGLTAIIQAVHDHLAERKPAP</sequence>
<evidence type="ECO:0000256" key="1">
    <source>
        <dbReference type="ARBA" id="ARBA00004141"/>
    </source>
</evidence>
<dbReference type="Proteomes" id="UP000019494">
    <property type="component" value="Unassembled WGS sequence"/>
</dbReference>
<dbReference type="OrthoDB" id="3949537at2"/>
<dbReference type="AlphaFoldDB" id="W9GFX5"/>
<evidence type="ECO:0000259" key="7">
    <source>
        <dbReference type="Pfam" id="PF05140"/>
    </source>
</evidence>
<feature type="transmembrane region" description="Helical" evidence="6">
    <location>
        <begin position="125"/>
        <end position="144"/>
    </location>
</feature>
<protein>
    <recommendedName>
        <fullName evidence="7">ResB-like domain-containing protein</fullName>
    </recommendedName>
</protein>
<dbReference type="GO" id="GO:0017004">
    <property type="term" value="P:cytochrome complex assembly"/>
    <property type="evidence" value="ECO:0007669"/>
    <property type="project" value="UniProtKB-KW"/>
</dbReference>
<organism evidence="8 9">
    <name type="scientific">Intrasporangium chromatireducens Q5-1</name>
    <dbReference type="NCBI Taxonomy" id="584657"/>
    <lineage>
        <taxon>Bacteria</taxon>
        <taxon>Bacillati</taxon>
        <taxon>Actinomycetota</taxon>
        <taxon>Actinomycetes</taxon>
        <taxon>Micrococcales</taxon>
        <taxon>Intrasporangiaceae</taxon>
        <taxon>Intrasporangium</taxon>
    </lineage>
</organism>
<dbReference type="EMBL" id="AWQS01000504">
    <property type="protein sequence ID" value="EWT03738.1"/>
    <property type="molecule type" value="Genomic_DNA"/>
</dbReference>
<dbReference type="Pfam" id="PF05140">
    <property type="entry name" value="ResB"/>
    <property type="match status" value="1"/>
</dbReference>
<evidence type="ECO:0000313" key="9">
    <source>
        <dbReference type="Proteomes" id="UP000019494"/>
    </source>
</evidence>
<feature type="domain" description="ResB-like" evidence="7">
    <location>
        <begin position="2"/>
        <end position="184"/>
    </location>
</feature>
<comment type="caution">
    <text evidence="8">The sequence shown here is derived from an EMBL/GenBank/DDBJ whole genome shotgun (WGS) entry which is preliminary data.</text>
</comment>
<gene>
    <name evidence="8" type="ORF">N864_18945</name>
</gene>
<feature type="non-terminal residue" evidence="8">
    <location>
        <position position="1"/>
    </location>
</feature>
<accession>W9GFX5</accession>
<evidence type="ECO:0000256" key="6">
    <source>
        <dbReference type="SAM" id="Phobius"/>
    </source>
</evidence>
<evidence type="ECO:0000256" key="3">
    <source>
        <dbReference type="ARBA" id="ARBA00022748"/>
    </source>
</evidence>
<dbReference type="GO" id="GO:0016020">
    <property type="term" value="C:membrane"/>
    <property type="evidence" value="ECO:0007669"/>
    <property type="project" value="UniProtKB-SubCell"/>
</dbReference>
<dbReference type="InterPro" id="IPR007816">
    <property type="entry name" value="ResB-like_domain"/>
</dbReference>
<keyword evidence="9" id="KW-1185">Reference proteome</keyword>
<keyword evidence="4 6" id="KW-1133">Transmembrane helix</keyword>
<evidence type="ECO:0000256" key="4">
    <source>
        <dbReference type="ARBA" id="ARBA00022989"/>
    </source>
</evidence>
<keyword evidence="2 6" id="KW-0812">Transmembrane</keyword>
<evidence type="ECO:0000313" key="8">
    <source>
        <dbReference type="EMBL" id="EWT03738.1"/>
    </source>
</evidence>
<dbReference type="PATRIC" id="fig|584657.3.peg.4371"/>
<dbReference type="RefSeq" id="WP_034722852.1">
    <property type="nucleotide sequence ID" value="NZ_AWQS01000504.1"/>
</dbReference>
<evidence type="ECO:0000256" key="5">
    <source>
        <dbReference type="ARBA" id="ARBA00023136"/>
    </source>
</evidence>
<keyword evidence="5 6" id="KW-0472">Membrane</keyword>
<evidence type="ECO:0000256" key="2">
    <source>
        <dbReference type="ARBA" id="ARBA00022692"/>
    </source>
</evidence>
<comment type="subcellular location">
    <subcellularLocation>
        <location evidence="1">Membrane</location>
        <topology evidence="1">Multi-pass membrane protein</topology>
    </subcellularLocation>
</comment>
<name>W9GFX5_9MICO</name>
<reference evidence="9" key="1">
    <citation type="submission" date="2013-08" db="EMBL/GenBank/DDBJ databases">
        <title>Intrasporangium oryzae NRRL B-24470.</title>
        <authorList>
            <person name="Liu H."/>
            <person name="Wang G."/>
        </authorList>
    </citation>
    <scope>NUCLEOTIDE SEQUENCE [LARGE SCALE GENOMIC DNA]</scope>
    <source>
        <strain evidence="9">Q5-1</strain>
    </source>
</reference>